<protein>
    <recommendedName>
        <fullName evidence="2">Protein-glutamine gamma-glutamyltransferase-like C-terminal domain-containing protein</fullName>
    </recommendedName>
</protein>
<dbReference type="Pfam" id="PF13559">
    <property type="entry name" value="DUF4129"/>
    <property type="match status" value="1"/>
</dbReference>
<dbReference type="InterPro" id="IPR025403">
    <property type="entry name" value="TgpA-like_C"/>
</dbReference>
<organism evidence="3 4">
    <name type="scientific">Reticulibacter mediterranei</name>
    <dbReference type="NCBI Taxonomy" id="2778369"/>
    <lineage>
        <taxon>Bacteria</taxon>
        <taxon>Bacillati</taxon>
        <taxon>Chloroflexota</taxon>
        <taxon>Ktedonobacteria</taxon>
        <taxon>Ktedonobacterales</taxon>
        <taxon>Reticulibacteraceae</taxon>
        <taxon>Reticulibacter</taxon>
    </lineage>
</organism>
<dbReference type="AlphaFoldDB" id="A0A8J3N279"/>
<keyword evidence="4" id="KW-1185">Reference proteome</keyword>
<evidence type="ECO:0000313" key="3">
    <source>
        <dbReference type="EMBL" id="GHO92920.1"/>
    </source>
</evidence>
<evidence type="ECO:0000313" key="4">
    <source>
        <dbReference type="Proteomes" id="UP000597444"/>
    </source>
</evidence>
<comment type="caution">
    <text evidence="3">The sequence shown here is derived from an EMBL/GenBank/DDBJ whole genome shotgun (WGS) entry which is preliminary data.</text>
</comment>
<feature type="transmembrane region" description="Helical" evidence="1">
    <location>
        <begin position="331"/>
        <end position="359"/>
    </location>
</feature>
<name>A0A8J3N279_9CHLR</name>
<keyword evidence="1" id="KW-0472">Membrane</keyword>
<gene>
    <name evidence="3" type="ORF">KSF_029680</name>
</gene>
<feature type="transmembrane region" description="Helical" evidence="1">
    <location>
        <begin position="197"/>
        <end position="217"/>
    </location>
</feature>
<keyword evidence="1" id="KW-1133">Transmembrane helix</keyword>
<evidence type="ECO:0000256" key="1">
    <source>
        <dbReference type="SAM" id="Phobius"/>
    </source>
</evidence>
<feature type="transmembrane region" description="Helical" evidence="1">
    <location>
        <begin position="12"/>
        <end position="34"/>
    </location>
</feature>
<keyword evidence="1" id="KW-0812">Transmembrane</keyword>
<sequence>MELSAAPSWGERLLPLIFAAMETCWVDGILIALAGANVFHLHEPLLPLWTPLLLMAGSAWLVSYLERRELAAGDAHPSDGKRKATAGSSLFIWLLTIVALVSIWSSIYASSAWLVDPRWLLTMLSDLLLLAPRAYHVLGIIALSVYFCWRGLALARRVIEPGAVLNRLRIGVGVFVLVIVVRAGAGDQFYGELPLLFLLPCFVALALIAHALAKAIFVRQVHPVGLLGNIAVQEGAVLMVVGTIGVILLLFALLLGTFASPAFLVQVHLALAPVGIVYNWFVTILAQFTVLLLTPVFWLISLLPVRQQQPVLPRSSPVVHGVPKQTTPPEALLIAATVFKVVLPLLVIVGLAFLAWRLLRRRRVVLRRRDQDLHESVWSWRLFRGQLQGLLRALWLRFFGHKSQAEEAQPVAVEITGEPAARTVREIYRALLRWAAGCGYPRAKDETPYEFQQRLQEKLPQSMPELGMITDAYALVRYGESVPDEREVEHVQGEWQALQRKEQALPER</sequence>
<dbReference type="Proteomes" id="UP000597444">
    <property type="component" value="Unassembled WGS sequence"/>
</dbReference>
<feature type="transmembrane region" description="Helical" evidence="1">
    <location>
        <begin position="46"/>
        <end position="65"/>
    </location>
</feature>
<feature type="transmembrane region" description="Helical" evidence="1">
    <location>
        <begin position="134"/>
        <end position="155"/>
    </location>
</feature>
<reference evidence="3" key="1">
    <citation type="submission" date="2020-10" db="EMBL/GenBank/DDBJ databases">
        <title>Taxonomic study of unclassified bacteria belonging to the class Ktedonobacteria.</title>
        <authorList>
            <person name="Yabe S."/>
            <person name="Wang C.M."/>
            <person name="Zheng Y."/>
            <person name="Sakai Y."/>
            <person name="Cavaletti L."/>
            <person name="Monciardini P."/>
            <person name="Donadio S."/>
        </authorList>
    </citation>
    <scope>NUCLEOTIDE SEQUENCE</scope>
    <source>
        <strain evidence="3">ID150040</strain>
    </source>
</reference>
<proteinExistence type="predicted"/>
<accession>A0A8J3N279</accession>
<feature type="transmembrane region" description="Helical" evidence="1">
    <location>
        <begin position="167"/>
        <end position="185"/>
    </location>
</feature>
<evidence type="ECO:0000259" key="2">
    <source>
        <dbReference type="Pfam" id="PF13559"/>
    </source>
</evidence>
<feature type="domain" description="Protein-glutamine gamma-glutamyltransferase-like C-terminal" evidence="2">
    <location>
        <begin position="427"/>
        <end position="493"/>
    </location>
</feature>
<feature type="transmembrane region" description="Helical" evidence="1">
    <location>
        <begin position="237"/>
        <end position="256"/>
    </location>
</feature>
<feature type="transmembrane region" description="Helical" evidence="1">
    <location>
        <begin position="288"/>
        <end position="305"/>
    </location>
</feature>
<feature type="transmembrane region" description="Helical" evidence="1">
    <location>
        <begin position="90"/>
        <end position="114"/>
    </location>
</feature>
<dbReference type="EMBL" id="BNJK01000001">
    <property type="protein sequence ID" value="GHO92920.1"/>
    <property type="molecule type" value="Genomic_DNA"/>
</dbReference>